<accession>D5WNK4</accession>
<dbReference type="eggNOG" id="ENOG50346ZJ">
    <property type="taxonomic scope" value="Bacteria"/>
</dbReference>
<dbReference type="KEGG" id="bge:BC1002_7137"/>
<evidence type="ECO:0000256" key="2">
    <source>
        <dbReference type="SAM" id="Phobius"/>
    </source>
</evidence>
<dbReference type="EMBL" id="CP002016">
    <property type="protein sequence ID" value="ADG20883.1"/>
    <property type="molecule type" value="Genomic_DNA"/>
</dbReference>
<protein>
    <submittedName>
        <fullName evidence="3">Uncharacterized protein</fullName>
    </submittedName>
</protein>
<evidence type="ECO:0000256" key="1">
    <source>
        <dbReference type="SAM" id="MobiDB-lite"/>
    </source>
</evidence>
<reference evidence="3 4" key="2">
    <citation type="journal article" date="2012" name="J. Bacteriol.">
        <title>Genome Sequences of Burkholderia sp. Strains CCGE1002 and H160, Isolated from Legume Nodules in Mexico and Brazil.</title>
        <authorList>
            <person name="Ormeno-Orrillo E."/>
            <person name="Rogel M.A."/>
            <person name="Chueire L.M."/>
            <person name="Tiedje J.M."/>
            <person name="Martinez-Romero E."/>
            <person name="Hungria M."/>
        </authorList>
    </citation>
    <scope>NUCLEOTIDE SEQUENCE [LARGE SCALE GENOMIC DNA]</scope>
    <source>
        <strain evidence="3 4">CCGE1002</strain>
        <plasmid evidence="4">pBC201</plasmid>
    </source>
</reference>
<feature type="region of interest" description="Disordered" evidence="1">
    <location>
        <begin position="194"/>
        <end position="220"/>
    </location>
</feature>
<reference evidence="4" key="1">
    <citation type="submission" date="2010-04" db="EMBL/GenBank/DDBJ databases">
        <title>Complete sequence of plasmid 1 of Burkholderia sp. CCGE1002.</title>
        <authorList>
            <consortium name="US DOE Joint Genome Institute"/>
            <person name="Lucas S."/>
            <person name="Copeland A."/>
            <person name="Lapidus A."/>
            <person name="Cheng J.-F."/>
            <person name="Bruce D."/>
            <person name="Goodwin L."/>
            <person name="Pitluck S."/>
            <person name="Chertkov O."/>
            <person name="Detter J.C."/>
            <person name="Han C."/>
            <person name="Tapia R."/>
            <person name="Land M."/>
            <person name="Hauser L."/>
            <person name="Kyrpides N."/>
            <person name="Ovchinnikova G."/>
            <person name="Martinez-Romero E."/>
            <person name="Hernandez M.A.R."/>
            <person name="Tiedje J.M."/>
            <person name="Woyke T."/>
        </authorList>
    </citation>
    <scope>NUCLEOTIDE SEQUENCE [LARGE SCALE GENOMIC DNA]</scope>
    <source>
        <strain evidence="4">CCGE1002</strain>
        <plasmid evidence="4">pBC201</plasmid>
    </source>
</reference>
<dbReference type="AlphaFoldDB" id="D5WNK4"/>
<keyword evidence="3" id="KW-0614">Plasmid</keyword>
<feature type="compositionally biased region" description="Polar residues" evidence="1">
    <location>
        <begin position="201"/>
        <end position="212"/>
    </location>
</feature>
<dbReference type="GeneID" id="301098089"/>
<keyword evidence="2" id="KW-0812">Transmembrane</keyword>
<geneLocation type="plasmid" evidence="3 4">
    <name>pBC201</name>
</geneLocation>
<organism evidence="3 4">
    <name type="scientific">Paraburkholderia atlantica</name>
    <dbReference type="NCBI Taxonomy" id="2654982"/>
    <lineage>
        <taxon>Bacteria</taxon>
        <taxon>Pseudomonadati</taxon>
        <taxon>Pseudomonadota</taxon>
        <taxon>Betaproteobacteria</taxon>
        <taxon>Burkholderiales</taxon>
        <taxon>Burkholderiaceae</taxon>
        <taxon>Paraburkholderia</taxon>
    </lineage>
</organism>
<evidence type="ECO:0000313" key="3">
    <source>
        <dbReference type="EMBL" id="ADG20883.1"/>
    </source>
</evidence>
<sequence>MTLVWFDVVRQFDWQGALRVALPSGVISSIVAIGWNSCRDRRDHRRERRNAALEVALSLEKYVRTCRAMMHRADWASKDTIRTNSGQPVHGVQVPDFTYPTVEWTLLDHKITSVLRDFPATVHYASEHVTTTWEFAPVPDVCDELAFQCAKLAKCALELSRLTRRKHGAAPWHPGAAEADLERELDEFVAARESRRKTMPEQPTSWNASVSPTCDRGALV</sequence>
<proteinExistence type="predicted"/>
<keyword evidence="2" id="KW-0472">Membrane</keyword>
<name>D5WNK4_PARAM</name>
<keyword evidence="2" id="KW-1133">Transmembrane helix</keyword>
<evidence type="ECO:0000313" key="4">
    <source>
        <dbReference type="Proteomes" id="UP000002190"/>
    </source>
</evidence>
<gene>
    <name evidence="3" type="ordered locus">BC1002_7137</name>
</gene>
<dbReference type="HOGENOM" id="CLU_1248692_0_0_4"/>
<dbReference type="RefSeq" id="WP_013094659.1">
    <property type="nucleotide sequence ID" value="NC_014120.1"/>
</dbReference>
<dbReference type="Proteomes" id="UP000002190">
    <property type="component" value="Plasmid pBC201"/>
</dbReference>
<feature type="transmembrane region" description="Helical" evidence="2">
    <location>
        <begin position="20"/>
        <end position="38"/>
    </location>
</feature>